<dbReference type="InterPro" id="IPR043918">
    <property type="entry name" value="DUF5760"/>
</dbReference>
<sequence length="114" mass="13340">MATKEQLVHLVTEWMDSDNSIKNMQKALKDVRDRKRMLTEKLVHVMKDNEIECFDINDGKLVYSKSKTKQAVSKKVLLDALNKYFCDKPETANEIVDHILDSRTEKITETIKRK</sequence>
<dbReference type="EMBL" id="MN739271">
    <property type="protein sequence ID" value="QHS96580.1"/>
    <property type="molecule type" value="Genomic_DNA"/>
</dbReference>
<reference evidence="1" key="1">
    <citation type="journal article" date="2020" name="Nature">
        <title>Giant virus diversity and host interactions through global metagenomics.</title>
        <authorList>
            <person name="Schulz F."/>
            <person name="Roux S."/>
            <person name="Paez-Espino D."/>
            <person name="Jungbluth S."/>
            <person name="Walsh D.A."/>
            <person name="Denef V.J."/>
            <person name="McMahon K.D."/>
            <person name="Konstantinidis K.T."/>
            <person name="Eloe-Fadrosh E.A."/>
            <person name="Kyrpides N.C."/>
            <person name="Woyke T."/>
        </authorList>
    </citation>
    <scope>NUCLEOTIDE SEQUENCE</scope>
    <source>
        <strain evidence="1">GVMAG-M-3300020166-18</strain>
    </source>
</reference>
<name>A0A6C0BWV3_9ZZZZ</name>
<dbReference type="Pfam" id="PF19064">
    <property type="entry name" value="DUF5760"/>
    <property type="match status" value="1"/>
</dbReference>
<organism evidence="1">
    <name type="scientific">viral metagenome</name>
    <dbReference type="NCBI Taxonomy" id="1070528"/>
    <lineage>
        <taxon>unclassified sequences</taxon>
        <taxon>metagenomes</taxon>
        <taxon>organismal metagenomes</taxon>
    </lineage>
</organism>
<dbReference type="AlphaFoldDB" id="A0A6C0BWV3"/>
<evidence type="ECO:0000313" key="1">
    <source>
        <dbReference type="EMBL" id="QHS96580.1"/>
    </source>
</evidence>
<accession>A0A6C0BWV3</accession>
<protein>
    <submittedName>
        <fullName evidence="1">Uncharacterized protein</fullName>
    </submittedName>
</protein>
<proteinExistence type="predicted"/>